<evidence type="ECO:0000256" key="1">
    <source>
        <dbReference type="ARBA" id="ARBA00023125"/>
    </source>
</evidence>
<dbReference type="GO" id="GO:0003677">
    <property type="term" value="F:DNA binding"/>
    <property type="evidence" value="ECO:0007669"/>
    <property type="project" value="UniProtKB-KW"/>
</dbReference>
<name>A0A2U8QWM2_9FLAO</name>
<accession>A0A2U8QWM2</accession>
<dbReference type="OrthoDB" id="1367833at2"/>
<dbReference type="SUPFAM" id="SSF47413">
    <property type="entry name" value="lambda repressor-like DNA-binding domains"/>
    <property type="match status" value="1"/>
</dbReference>
<gene>
    <name evidence="3" type="ORF">DI487_10260</name>
</gene>
<organism evidence="3 4">
    <name type="scientific">Flavobacterium sediminis</name>
    <dbReference type="NCBI Taxonomy" id="2201181"/>
    <lineage>
        <taxon>Bacteria</taxon>
        <taxon>Pseudomonadati</taxon>
        <taxon>Bacteroidota</taxon>
        <taxon>Flavobacteriia</taxon>
        <taxon>Flavobacteriales</taxon>
        <taxon>Flavobacteriaceae</taxon>
        <taxon>Flavobacterium</taxon>
    </lineage>
</organism>
<dbReference type="KEGG" id="fse:DI487_10260"/>
<keyword evidence="1" id="KW-0238">DNA-binding</keyword>
<dbReference type="Gene3D" id="1.10.260.40">
    <property type="entry name" value="lambda repressor-like DNA-binding domains"/>
    <property type="match status" value="1"/>
</dbReference>
<dbReference type="InterPro" id="IPR010982">
    <property type="entry name" value="Lambda_DNA-bd_dom_sf"/>
</dbReference>
<dbReference type="Proteomes" id="UP000245429">
    <property type="component" value="Chromosome"/>
</dbReference>
<proteinExistence type="predicted"/>
<dbReference type="InterPro" id="IPR001387">
    <property type="entry name" value="Cro/C1-type_HTH"/>
</dbReference>
<evidence type="ECO:0000313" key="3">
    <source>
        <dbReference type="EMBL" id="AWM14195.1"/>
    </source>
</evidence>
<sequence length="125" mass="14261">MKQKKCAIFKHTLKRVREAKGLSQKELAGLLDMPQPQYSRIENGKTDPSFTVVYRIANALNVSLSELFNADEIFSDVNAYDKTLIEKLKLLDSLNDDEKKSIYTLIDSLITKKKLKDNLQNLANL</sequence>
<dbReference type="PROSITE" id="PS50943">
    <property type="entry name" value="HTH_CROC1"/>
    <property type="match status" value="1"/>
</dbReference>
<protein>
    <submittedName>
        <fullName evidence="3">XRE family transcriptional regulator</fullName>
    </submittedName>
</protein>
<evidence type="ECO:0000313" key="4">
    <source>
        <dbReference type="Proteomes" id="UP000245429"/>
    </source>
</evidence>
<dbReference type="EMBL" id="CP029463">
    <property type="protein sequence ID" value="AWM14195.1"/>
    <property type="molecule type" value="Genomic_DNA"/>
</dbReference>
<keyword evidence="4" id="KW-1185">Reference proteome</keyword>
<feature type="domain" description="HTH cro/C1-type" evidence="2">
    <location>
        <begin position="13"/>
        <end position="67"/>
    </location>
</feature>
<dbReference type="CDD" id="cd00093">
    <property type="entry name" value="HTH_XRE"/>
    <property type="match status" value="1"/>
</dbReference>
<dbReference type="PANTHER" id="PTHR46558:SF4">
    <property type="entry name" value="DNA-BIDING PHAGE PROTEIN"/>
    <property type="match status" value="1"/>
</dbReference>
<dbReference type="SMART" id="SM00530">
    <property type="entry name" value="HTH_XRE"/>
    <property type="match status" value="1"/>
</dbReference>
<evidence type="ECO:0000259" key="2">
    <source>
        <dbReference type="PROSITE" id="PS50943"/>
    </source>
</evidence>
<dbReference type="PANTHER" id="PTHR46558">
    <property type="entry name" value="TRACRIPTIONAL REGULATORY PROTEIN-RELATED-RELATED"/>
    <property type="match status" value="1"/>
</dbReference>
<dbReference type="AlphaFoldDB" id="A0A2U8QWM2"/>
<dbReference type="Pfam" id="PF01381">
    <property type="entry name" value="HTH_3"/>
    <property type="match status" value="1"/>
</dbReference>
<reference evidence="3 4" key="1">
    <citation type="submission" date="2018-05" db="EMBL/GenBank/DDBJ databases">
        <title>Flavobacterium sp. MEBiC07310.</title>
        <authorList>
            <person name="Baek K."/>
        </authorList>
    </citation>
    <scope>NUCLEOTIDE SEQUENCE [LARGE SCALE GENOMIC DNA]</scope>
    <source>
        <strain evidence="3 4">MEBiC07310</strain>
    </source>
</reference>